<gene>
    <name evidence="2" type="ORF">GCM10008027_28320</name>
</gene>
<accession>A0ABQ1TR32</accession>
<comment type="caution">
    <text evidence="2">The sequence shown here is derived from an EMBL/GenBank/DDBJ whole genome shotgun (WGS) entry which is preliminary data.</text>
</comment>
<name>A0ABQ1TR32_9GAMM</name>
<dbReference type="Proteomes" id="UP000638462">
    <property type="component" value="Unassembled WGS sequence"/>
</dbReference>
<dbReference type="CDD" id="cd04301">
    <property type="entry name" value="NAT_SF"/>
    <property type="match status" value="1"/>
</dbReference>
<dbReference type="SUPFAM" id="SSF55729">
    <property type="entry name" value="Acyl-CoA N-acyltransferases (Nat)"/>
    <property type="match status" value="1"/>
</dbReference>
<sequence length="139" mass="15342">MSPSEIFLEERPPMAEELSSLRAAVGWTNPELSIIESSINSSLFWVSIFQSDRLVACGRVIGDGFMYFYVQDVIVHPEFQKLGLGSKIMQSINGFLSSNCHSGSTVGLLAAKGKEDFYLKHGFALRNGKDLGLGMCRFI</sequence>
<dbReference type="InterPro" id="IPR000182">
    <property type="entry name" value="GNAT_dom"/>
</dbReference>
<dbReference type="Pfam" id="PF13508">
    <property type="entry name" value="Acetyltransf_7"/>
    <property type="match status" value="1"/>
</dbReference>
<feature type="domain" description="N-acetyltransferase" evidence="1">
    <location>
        <begin position="5"/>
        <end position="139"/>
    </location>
</feature>
<evidence type="ECO:0000313" key="2">
    <source>
        <dbReference type="EMBL" id="GGF01768.1"/>
    </source>
</evidence>
<dbReference type="InterPro" id="IPR053144">
    <property type="entry name" value="Acetyltransferase_Butenolide"/>
</dbReference>
<dbReference type="InterPro" id="IPR016181">
    <property type="entry name" value="Acyl_CoA_acyltransferase"/>
</dbReference>
<protein>
    <submittedName>
        <fullName evidence="2">N-acetyltransferase</fullName>
    </submittedName>
</protein>
<reference evidence="3" key="1">
    <citation type="journal article" date="2019" name="Int. J. Syst. Evol. Microbiol.">
        <title>The Global Catalogue of Microorganisms (GCM) 10K type strain sequencing project: providing services to taxonomists for standard genome sequencing and annotation.</title>
        <authorList>
            <consortium name="The Broad Institute Genomics Platform"/>
            <consortium name="The Broad Institute Genome Sequencing Center for Infectious Disease"/>
            <person name="Wu L."/>
            <person name="Ma J."/>
        </authorList>
    </citation>
    <scope>NUCLEOTIDE SEQUENCE [LARGE SCALE GENOMIC DNA]</scope>
    <source>
        <strain evidence="3">CGMCC 1.15394</strain>
    </source>
</reference>
<evidence type="ECO:0000259" key="1">
    <source>
        <dbReference type="PROSITE" id="PS51186"/>
    </source>
</evidence>
<proteinExistence type="predicted"/>
<evidence type="ECO:0000313" key="3">
    <source>
        <dbReference type="Proteomes" id="UP000638462"/>
    </source>
</evidence>
<keyword evidence="3" id="KW-1185">Reference proteome</keyword>
<dbReference type="PANTHER" id="PTHR43233:SF1">
    <property type="entry name" value="FAMILY N-ACETYLTRANSFERASE, PUTATIVE (AFU_ORTHOLOGUE AFUA_6G03350)-RELATED"/>
    <property type="match status" value="1"/>
</dbReference>
<dbReference type="EMBL" id="BMIT01000011">
    <property type="protein sequence ID" value="GGF01768.1"/>
    <property type="molecule type" value="Genomic_DNA"/>
</dbReference>
<dbReference type="PROSITE" id="PS51186">
    <property type="entry name" value="GNAT"/>
    <property type="match status" value="1"/>
</dbReference>
<dbReference type="PANTHER" id="PTHR43233">
    <property type="entry name" value="FAMILY N-ACETYLTRANSFERASE, PUTATIVE (AFU_ORTHOLOGUE AFUA_6G03350)-RELATED"/>
    <property type="match status" value="1"/>
</dbReference>
<dbReference type="Gene3D" id="3.40.630.30">
    <property type="match status" value="1"/>
</dbReference>
<dbReference type="RefSeq" id="WP_188729781.1">
    <property type="nucleotide sequence ID" value="NZ_BMIT01000011.1"/>
</dbReference>
<organism evidence="2 3">
    <name type="scientific">Pseudoalteromonas gelatinilytica</name>
    <dbReference type="NCBI Taxonomy" id="1703256"/>
    <lineage>
        <taxon>Bacteria</taxon>
        <taxon>Pseudomonadati</taxon>
        <taxon>Pseudomonadota</taxon>
        <taxon>Gammaproteobacteria</taxon>
        <taxon>Alteromonadales</taxon>
        <taxon>Pseudoalteromonadaceae</taxon>
        <taxon>Pseudoalteromonas</taxon>
    </lineage>
</organism>